<reference evidence="4" key="3">
    <citation type="journal article" date="2014" name="Nat. Commun.">
        <title>The tobacco genome sequence and its comparison with those of tomato and potato.</title>
        <authorList>
            <person name="Sierro N."/>
            <person name="Battey J.N."/>
            <person name="Ouadi S."/>
            <person name="Bakaher N."/>
            <person name="Bovet L."/>
            <person name="Willig A."/>
            <person name="Goepfert S."/>
            <person name="Peitsch M.C."/>
            <person name="Ivanov N.V."/>
        </authorList>
    </citation>
    <scope>NUCLEOTIDE SEQUENCE [LARGE SCALE GENOMIC DNA]</scope>
</reference>
<dbReference type="Pfam" id="PF00280">
    <property type="entry name" value="potato_inhibit"/>
    <property type="match status" value="1"/>
</dbReference>
<dbReference type="GeneID" id="107794480"/>
<reference evidence="5" key="4">
    <citation type="submission" date="2025-08" db="UniProtKB">
        <authorList>
            <consortium name="RefSeq"/>
        </authorList>
    </citation>
    <scope>IDENTIFICATION</scope>
</reference>
<dbReference type="PANTHER" id="PTHR33091:SF84">
    <property type="entry name" value="ETHYLENE-RESPONSIVE PROTEINASE INHIBITOR 1"/>
    <property type="match status" value="1"/>
</dbReference>
<dbReference type="PRINTS" id="PR00292">
    <property type="entry name" value="POTATOINHBTR"/>
</dbReference>
<dbReference type="InterPro" id="IPR036354">
    <property type="entry name" value="Prot_inh_pot1_sf"/>
</dbReference>
<evidence type="ECO:0000256" key="3">
    <source>
        <dbReference type="ARBA" id="ARBA00022900"/>
    </source>
</evidence>
<dbReference type="InterPro" id="IPR000864">
    <property type="entry name" value="Prot_inh_pot1"/>
</dbReference>
<keyword evidence="2" id="KW-0646">Protease inhibitor</keyword>
<dbReference type="SMR" id="A0ABD8EWV2"/>
<dbReference type="KEGG" id="nta:107794480"/>
<organism evidence="4 5">
    <name type="scientific">Nicotiana tabacum</name>
    <name type="common">Common tobacco</name>
    <dbReference type="NCBI Taxonomy" id="4097"/>
    <lineage>
        <taxon>Eukaryota</taxon>
        <taxon>Viridiplantae</taxon>
        <taxon>Streptophyta</taxon>
        <taxon>Embryophyta</taxon>
        <taxon>Tracheophyta</taxon>
        <taxon>Spermatophyta</taxon>
        <taxon>Magnoliopsida</taxon>
        <taxon>eudicotyledons</taxon>
        <taxon>Gunneridae</taxon>
        <taxon>Pentapetalae</taxon>
        <taxon>asterids</taxon>
        <taxon>lamiids</taxon>
        <taxon>Solanales</taxon>
        <taxon>Solanaceae</taxon>
        <taxon>Nicotianoideae</taxon>
        <taxon>Nicotianeae</taxon>
        <taxon>Nicotiana</taxon>
    </lineage>
</organism>
<dbReference type="Gene3D" id="3.30.10.10">
    <property type="entry name" value="Trypsin Inhibitor V, subunit A"/>
    <property type="match status" value="1"/>
</dbReference>
<dbReference type="SUPFAM" id="SSF54654">
    <property type="entry name" value="CI-2 family of serine protease inhibitors"/>
    <property type="match status" value="1"/>
</dbReference>
<comment type="similarity">
    <text evidence="1">Belongs to the protease inhibitor I13 (potato type I serine protease inhibitor) family.</text>
</comment>
<keyword evidence="3" id="KW-0722">Serine protease inhibitor</keyword>
<dbReference type="PANTHER" id="PTHR33091">
    <property type="entry name" value="PROTEIN, PUTATIVE, EXPRESSED-RELATED"/>
    <property type="match status" value="1"/>
</dbReference>
<dbReference type="RefSeq" id="NP_001392122.1">
    <property type="nucleotide sequence ID" value="NM_001405193.1"/>
</dbReference>
<evidence type="ECO:0000313" key="4">
    <source>
        <dbReference type="Proteomes" id="UP000790787"/>
    </source>
</evidence>
<evidence type="ECO:0000313" key="5">
    <source>
        <dbReference type="RefSeq" id="NP_001392122.1"/>
    </source>
</evidence>
<gene>
    <name evidence="5" type="primary">LOC107794480</name>
    <name evidence="5" type="synonym">PI-Ib</name>
    <name evidence="5" type="synonym">TIMPa</name>
</gene>
<name>A0ABD8EWV2_TOBAC</name>
<evidence type="ECO:0000256" key="2">
    <source>
        <dbReference type="ARBA" id="ARBA00022690"/>
    </source>
</evidence>
<keyword evidence="4" id="KW-1185">Reference proteome</keyword>
<accession>A0ABD8EWV2</accession>
<protein>
    <submittedName>
        <fullName evidence="5">Proteinase inhibitor I-B precursor</fullName>
    </submittedName>
</protein>
<dbReference type="GO" id="GO:0004867">
    <property type="term" value="F:serine-type endopeptidase inhibitor activity"/>
    <property type="evidence" value="ECO:0007669"/>
    <property type="project" value="UniProtKB-KW"/>
</dbReference>
<dbReference type="AlphaFoldDB" id="A0ABD8EWV2"/>
<proteinExistence type="inferred from homology"/>
<dbReference type="PROSITE" id="PS00285">
    <property type="entry name" value="POTATO_INHIBITOR"/>
    <property type="match status" value="1"/>
</dbReference>
<feature type="signal peptide" evidence="5">
    <location>
        <begin position="1"/>
        <end position="41"/>
    </location>
</feature>
<sequence length="126" mass="14206" precursor="true">MNLTYQNIYSFLSFYSSKTMVKFAHVVAFLLLASLFQPLTARDLEINVLQLDVSQSGCPGVTKERWPELLGTPAKFAMQIIQKENPKLTNVQTVLNGTPVTEDLRCNRVRLFVNVLDFVVQTPQVG</sequence>
<evidence type="ECO:0000256" key="1">
    <source>
        <dbReference type="ARBA" id="ARBA00008210"/>
    </source>
</evidence>
<keyword evidence="5" id="KW-0732">Signal</keyword>
<reference evidence="5" key="1">
    <citation type="journal article" date="1993" name="J. Biol. Chem.">
        <title>cDNA cloning and gene expression analysis of the microbial proteinase inhibitor of tobacco.</title>
        <authorList>
            <person name="Heitz T."/>
            <person name="Geoffroy P."/>
            <person name="Stintzi A."/>
            <person name="Fritig B."/>
            <person name="Legrand M."/>
        </authorList>
    </citation>
    <scope>NUCLEOTIDE SEQUENCE</scope>
</reference>
<feature type="chain" id="PRO_5044350563" evidence="5">
    <location>
        <begin position="42"/>
        <end position="126"/>
    </location>
</feature>
<reference evidence="5" key="2">
    <citation type="journal article" date="1993" name="Plant Mol. Biol.">
        <title>Tobacco proteinase inhibitor I genes are locally, but not systemically induced by stress.</title>
        <authorList>
            <person name="Linthorst H.J."/>
            <person name="Brederode F.T."/>
            <person name="van der Does C."/>
            <person name="Bol J.F."/>
        </authorList>
    </citation>
    <scope>NUCLEOTIDE SEQUENCE</scope>
</reference>
<dbReference type="Proteomes" id="UP000790787">
    <property type="component" value="Chromosome 23"/>
</dbReference>